<protein>
    <submittedName>
        <fullName evidence="2">Uncharacterized protein</fullName>
    </submittedName>
</protein>
<comment type="caution">
    <text evidence="2">The sequence shown here is derived from an EMBL/GenBank/DDBJ whole genome shotgun (WGS) entry which is preliminary data.</text>
</comment>
<dbReference type="AlphaFoldDB" id="A0A818SBK0"/>
<keyword evidence="1" id="KW-0812">Transmembrane</keyword>
<organism evidence="2 3">
    <name type="scientific">Rotaria socialis</name>
    <dbReference type="NCBI Taxonomy" id="392032"/>
    <lineage>
        <taxon>Eukaryota</taxon>
        <taxon>Metazoa</taxon>
        <taxon>Spiralia</taxon>
        <taxon>Gnathifera</taxon>
        <taxon>Rotifera</taxon>
        <taxon>Eurotatoria</taxon>
        <taxon>Bdelloidea</taxon>
        <taxon>Philodinida</taxon>
        <taxon>Philodinidae</taxon>
        <taxon>Rotaria</taxon>
    </lineage>
</organism>
<evidence type="ECO:0000256" key="1">
    <source>
        <dbReference type="SAM" id="Phobius"/>
    </source>
</evidence>
<gene>
    <name evidence="2" type="ORF">FME351_LOCUS25679</name>
</gene>
<feature type="transmembrane region" description="Helical" evidence="1">
    <location>
        <begin position="97"/>
        <end position="114"/>
    </location>
</feature>
<evidence type="ECO:0000313" key="2">
    <source>
        <dbReference type="EMBL" id="CAF3670414.1"/>
    </source>
</evidence>
<name>A0A818SBK0_9BILA</name>
<reference evidence="2" key="1">
    <citation type="submission" date="2021-02" db="EMBL/GenBank/DDBJ databases">
        <authorList>
            <person name="Nowell W R."/>
        </authorList>
    </citation>
    <scope>NUCLEOTIDE SEQUENCE</scope>
</reference>
<accession>A0A818SBK0</accession>
<proteinExistence type="predicted"/>
<keyword evidence="1" id="KW-0472">Membrane</keyword>
<keyword evidence="1" id="KW-1133">Transmembrane helix</keyword>
<dbReference type="Proteomes" id="UP000663869">
    <property type="component" value="Unassembled WGS sequence"/>
</dbReference>
<evidence type="ECO:0000313" key="3">
    <source>
        <dbReference type="Proteomes" id="UP000663869"/>
    </source>
</evidence>
<dbReference type="EMBL" id="CAJNYU010003377">
    <property type="protein sequence ID" value="CAF3670414.1"/>
    <property type="molecule type" value="Genomic_DNA"/>
</dbReference>
<sequence>MAAKFVDTDEKQHTQRFSDIAGERCRMLMPIEGYQTKPIVSLEEAVEPILEHVPDVKRKVYVAKKKCAELSPGKLSIDETASITLYSMEWEPQDECLYYVVSFFLFFIIILSLSGKKRISKIKICVYFFL</sequence>